<evidence type="ECO:0000313" key="1">
    <source>
        <dbReference type="EMBL" id="RFM31527.1"/>
    </source>
</evidence>
<dbReference type="AlphaFoldDB" id="A0A3E1NUE6"/>
<accession>A0A3E1NUE6</accession>
<evidence type="ECO:0000313" key="2">
    <source>
        <dbReference type="Proteomes" id="UP000261174"/>
    </source>
</evidence>
<keyword evidence="2" id="KW-1185">Reference proteome</keyword>
<name>A0A3E1NUE6_9BACT</name>
<comment type="caution">
    <text evidence="1">The sequence shown here is derived from an EMBL/GenBank/DDBJ whole genome shotgun (WGS) entry which is preliminary data.</text>
</comment>
<dbReference type="EMBL" id="QTJV01000013">
    <property type="protein sequence ID" value="RFM31527.1"/>
    <property type="molecule type" value="Genomic_DNA"/>
</dbReference>
<sequence length="97" mass="11642">MKDEKQKLEYIKEELSCHQYDYYNTMTFRLILVEICSYLGRCANTYSHRQTRSVLKGEFRKISNMYNTIKNADKPEMESYRKHVISSLDTVLQTLEM</sequence>
<organism evidence="1 2">
    <name type="scientific">Chitinophaga silvisoli</name>
    <dbReference type="NCBI Taxonomy" id="2291814"/>
    <lineage>
        <taxon>Bacteria</taxon>
        <taxon>Pseudomonadati</taxon>
        <taxon>Bacteroidota</taxon>
        <taxon>Chitinophagia</taxon>
        <taxon>Chitinophagales</taxon>
        <taxon>Chitinophagaceae</taxon>
        <taxon>Chitinophaga</taxon>
    </lineage>
</organism>
<protein>
    <recommendedName>
        <fullName evidence="3">Four helix bundle protein</fullName>
    </recommendedName>
</protein>
<dbReference type="Proteomes" id="UP000261174">
    <property type="component" value="Unassembled WGS sequence"/>
</dbReference>
<reference evidence="1 2" key="1">
    <citation type="submission" date="2018-08" db="EMBL/GenBank/DDBJ databases">
        <title>Chitinophaga sp. K20C18050901, a novel bacterium isolated from forest soil.</title>
        <authorList>
            <person name="Wang C."/>
        </authorList>
    </citation>
    <scope>NUCLEOTIDE SEQUENCE [LARGE SCALE GENOMIC DNA]</scope>
    <source>
        <strain evidence="1 2">K20C18050901</strain>
    </source>
</reference>
<gene>
    <name evidence="1" type="ORF">DXN04_27815</name>
</gene>
<evidence type="ECO:0008006" key="3">
    <source>
        <dbReference type="Google" id="ProtNLM"/>
    </source>
</evidence>
<proteinExistence type="predicted"/>